<organism evidence="1 2">
    <name type="scientific">Cisticola juncidis</name>
    <dbReference type="NCBI Taxonomy" id="52622"/>
    <lineage>
        <taxon>Eukaryota</taxon>
        <taxon>Metazoa</taxon>
        <taxon>Chordata</taxon>
        <taxon>Craniata</taxon>
        <taxon>Vertebrata</taxon>
        <taxon>Euteleostomi</taxon>
        <taxon>Archelosauria</taxon>
        <taxon>Archosauria</taxon>
        <taxon>Dinosauria</taxon>
        <taxon>Saurischia</taxon>
        <taxon>Theropoda</taxon>
        <taxon>Coelurosauria</taxon>
        <taxon>Aves</taxon>
        <taxon>Neognathae</taxon>
        <taxon>Neoaves</taxon>
        <taxon>Telluraves</taxon>
        <taxon>Australaves</taxon>
        <taxon>Passeriformes</taxon>
        <taxon>Sylvioidea</taxon>
        <taxon>Cisticolidae</taxon>
        <taxon>Cisticola</taxon>
    </lineage>
</organism>
<sequence length="88" mass="10111">HEGYNLYQCVGENKNPFWEVYEISRYWESPTSIGDPFWAAPTYLFWICGNQAYTNLPGDWAGSCTLGVIKPAFFLLPRDFENKLGVPL</sequence>
<dbReference type="Proteomes" id="UP000546986">
    <property type="component" value="Unassembled WGS sequence"/>
</dbReference>
<feature type="non-terminal residue" evidence="1">
    <location>
        <position position="88"/>
    </location>
</feature>
<evidence type="ECO:0000313" key="1">
    <source>
        <dbReference type="EMBL" id="NXO21074.1"/>
    </source>
</evidence>
<keyword evidence="2" id="KW-1185">Reference proteome</keyword>
<name>A0A7L1QDF9_9PASS</name>
<dbReference type="AlphaFoldDB" id="A0A7L1QDF9"/>
<protein>
    <submittedName>
        <fullName evidence="1">ENR1 protein</fullName>
    </submittedName>
</protein>
<gene>
    <name evidence="1" type="primary">Erv31_0</name>
    <name evidence="1" type="ORF">CISJUN_R14892</name>
</gene>
<proteinExistence type="predicted"/>
<feature type="non-terminal residue" evidence="1">
    <location>
        <position position="1"/>
    </location>
</feature>
<accession>A0A7L1QDF9</accession>
<evidence type="ECO:0000313" key="2">
    <source>
        <dbReference type="Proteomes" id="UP000546986"/>
    </source>
</evidence>
<comment type="caution">
    <text evidence="1">The sequence shown here is derived from an EMBL/GenBank/DDBJ whole genome shotgun (WGS) entry which is preliminary data.</text>
</comment>
<dbReference type="EMBL" id="VXBR01001269">
    <property type="protein sequence ID" value="NXO21074.1"/>
    <property type="molecule type" value="Genomic_DNA"/>
</dbReference>
<reference evidence="1 2" key="1">
    <citation type="submission" date="2019-09" db="EMBL/GenBank/DDBJ databases">
        <title>Bird 10,000 Genomes (B10K) Project - Family phase.</title>
        <authorList>
            <person name="Zhang G."/>
        </authorList>
    </citation>
    <scope>NUCLEOTIDE SEQUENCE [LARGE SCALE GENOMIC DNA]</scope>
    <source>
        <strain evidence="1">B10K-DU-002-30</strain>
        <tissue evidence="1">Muscle</tissue>
    </source>
</reference>